<dbReference type="GO" id="GO:0016887">
    <property type="term" value="F:ATP hydrolysis activity"/>
    <property type="evidence" value="ECO:0007669"/>
    <property type="project" value="InterPro"/>
</dbReference>
<gene>
    <name evidence="6" type="ORF">SAMN05421875_10189</name>
</gene>
<dbReference type="CDD" id="cd03217">
    <property type="entry name" value="ABC_FeS_Assembly"/>
    <property type="match status" value="1"/>
</dbReference>
<evidence type="ECO:0000313" key="7">
    <source>
        <dbReference type="Proteomes" id="UP000199002"/>
    </source>
</evidence>
<dbReference type="PROSITE" id="PS50893">
    <property type="entry name" value="ABC_TRANSPORTER_2"/>
    <property type="match status" value="1"/>
</dbReference>
<organism evidence="6 7">
    <name type="scientific">Acidovorax soli</name>
    <dbReference type="NCBI Taxonomy" id="592050"/>
    <lineage>
        <taxon>Bacteria</taxon>
        <taxon>Pseudomonadati</taxon>
        <taxon>Pseudomonadota</taxon>
        <taxon>Betaproteobacteria</taxon>
        <taxon>Burkholderiales</taxon>
        <taxon>Comamonadaceae</taxon>
        <taxon>Acidovorax</taxon>
    </lineage>
</organism>
<dbReference type="Pfam" id="PF00005">
    <property type="entry name" value="ABC_tran"/>
    <property type="match status" value="1"/>
</dbReference>
<name>A0A1H3VF23_9BURK</name>
<evidence type="ECO:0000259" key="5">
    <source>
        <dbReference type="PROSITE" id="PS50893"/>
    </source>
</evidence>
<keyword evidence="3" id="KW-0547">Nucleotide-binding</keyword>
<evidence type="ECO:0000256" key="3">
    <source>
        <dbReference type="ARBA" id="ARBA00022741"/>
    </source>
</evidence>
<dbReference type="GO" id="GO:0005524">
    <property type="term" value="F:ATP binding"/>
    <property type="evidence" value="ECO:0007669"/>
    <property type="project" value="UniProtKB-KW"/>
</dbReference>
<dbReference type="AlphaFoldDB" id="A0A1H3VF23"/>
<dbReference type="STRING" id="592050.SAMN05421875_10189"/>
<dbReference type="EMBL" id="FNQJ01000001">
    <property type="protein sequence ID" value="SDZ73366.1"/>
    <property type="molecule type" value="Genomic_DNA"/>
</dbReference>
<feature type="domain" description="ABC transporter" evidence="5">
    <location>
        <begin position="8"/>
        <end position="252"/>
    </location>
</feature>
<dbReference type="InterPro" id="IPR027417">
    <property type="entry name" value="P-loop_NTPase"/>
</dbReference>
<dbReference type="PROSITE" id="PS00211">
    <property type="entry name" value="ABC_TRANSPORTER_1"/>
    <property type="match status" value="1"/>
</dbReference>
<protein>
    <submittedName>
        <fullName evidence="6">Fe-S cluster assembly ATP-binding protein</fullName>
    </submittedName>
</protein>
<dbReference type="PANTHER" id="PTHR43204">
    <property type="entry name" value="ABC TRANSPORTER I FAMILY MEMBER 6, CHLOROPLASTIC"/>
    <property type="match status" value="1"/>
</dbReference>
<evidence type="ECO:0000313" key="6">
    <source>
        <dbReference type="EMBL" id="SDZ73366.1"/>
    </source>
</evidence>
<keyword evidence="7" id="KW-1185">Reference proteome</keyword>
<dbReference type="InterPro" id="IPR017871">
    <property type="entry name" value="ABC_transporter-like_CS"/>
</dbReference>
<dbReference type="Gene3D" id="3.40.50.300">
    <property type="entry name" value="P-loop containing nucleotide triphosphate hydrolases"/>
    <property type="match status" value="1"/>
</dbReference>
<dbReference type="InterPro" id="IPR003439">
    <property type="entry name" value="ABC_transporter-like_ATP-bd"/>
</dbReference>
<keyword evidence="2" id="KW-1003">Cell membrane</keyword>
<sequence length="256" mass="27267">MTTPSPLLQVRDLRVNVGERTVLHSVSLDVAPGSLVVLMGANGSGKSTLGLTLAGHPNYRVASGQAQFAGQDLLAMNAQERARAGLFLSFQTPPDIPGVKNNLFIRTALNAVREARSEAPLDAFDFLGSARAAARQLGLPEAMLGRPVNEGFSGGERKRNELLQLALLQPRLALLDEIDSGMDVDGVRAVVQLVQKLRAQGTAFVVVSHYLQLIESLQPDTVLRLDQGCIADTGNLELARGIARTGFARAAEPVEA</sequence>
<dbReference type="GeneID" id="34234744"/>
<evidence type="ECO:0000256" key="2">
    <source>
        <dbReference type="ARBA" id="ARBA00022475"/>
    </source>
</evidence>
<comment type="similarity">
    <text evidence="1">Belongs to the ABC transporter superfamily. Ycf16 family.</text>
</comment>
<dbReference type="NCBIfam" id="TIGR01978">
    <property type="entry name" value="sufC"/>
    <property type="match status" value="1"/>
</dbReference>
<dbReference type="InterPro" id="IPR010230">
    <property type="entry name" value="FeS-cluster_ATPase_SufC"/>
</dbReference>
<accession>A0A1H3VF23</accession>
<keyword evidence="4 6" id="KW-0067">ATP-binding</keyword>
<dbReference type="RefSeq" id="WP_092696532.1">
    <property type="nucleotide sequence ID" value="NZ_CAXIQL010000026.1"/>
</dbReference>
<dbReference type="SMART" id="SM00382">
    <property type="entry name" value="AAA"/>
    <property type="match status" value="1"/>
</dbReference>
<dbReference type="SUPFAM" id="SSF52540">
    <property type="entry name" value="P-loop containing nucleoside triphosphate hydrolases"/>
    <property type="match status" value="1"/>
</dbReference>
<keyword evidence="2" id="KW-0472">Membrane</keyword>
<proteinExistence type="inferred from homology"/>
<dbReference type="Proteomes" id="UP000199002">
    <property type="component" value="Unassembled WGS sequence"/>
</dbReference>
<dbReference type="InterPro" id="IPR003593">
    <property type="entry name" value="AAA+_ATPase"/>
</dbReference>
<evidence type="ECO:0000256" key="1">
    <source>
        <dbReference type="ARBA" id="ARBA00006216"/>
    </source>
</evidence>
<evidence type="ECO:0000256" key="4">
    <source>
        <dbReference type="ARBA" id="ARBA00022840"/>
    </source>
</evidence>
<dbReference type="PANTHER" id="PTHR43204:SF1">
    <property type="entry name" value="ABC TRANSPORTER I FAMILY MEMBER 6, CHLOROPLASTIC"/>
    <property type="match status" value="1"/>
</dbReference>
<reference evidence="7" key="1">
    <citation type="submission" date="2016-10" db="EMBL/GenBank/DDBJ databases">
        <authorList>
            <person name="Varghese N."/>
            <person name="Submissions S."/>
        </authorList>
    </citation>
    <scope>NUCLEOTIDE SEQUENCE [LARGE SCALE GENOMIC DNA]</scope>
    <source>
        <strain evidence="7">DSM 25157</strain>
    </source>
</reference>